<evidence type="ECO:0000256" key="14">
    <source>
        <dbReference type="SAM" id="SignalP"/>
    </source>
</evidence>
<feature type="region of interest" description="Disordered" evidence="13">
    <location>
        <begin position="516"/>
        <end position="577"/>
    </location>
</feature>
<dbReference type="InterPro" id="IPR019803">
    <property type="entry name" value="Glypican_CS"/>
</dbReference>
<organism evidence="15 16">
    <name type="scientific">Astyanax mexicanus</name>
    <name type="common">Blind cave fish</name>
    <name type="synonym">Astyanax fasciatus mexicanus</name>
    <dbReference type="NCBI Taxonomy" id="7994"/>
    <lineage>
        <taxon>Eukaryota</taxon>
        <taxon>Metazoa</taxon>
        <taxon>Chordata</taxon>
        <taxon>Craniata</taxon>
        <taxon>Vertebrata</taxon>
        <taxon>Euteleostomi</taxon>
        <taxon>Actinopterygii</taxon>
        <taxon>Neopterygii</taxon>
        <taxon>Teleostei</taxon>
        <taxon>Ostariophysi</taxon>
        <taxon>Characiformes</taxon>
        <taxon>Characoidei</taxon>
        <taxon>Acestrorhamphidae</taxon>
        <taxon>Acestrorhamphinae</taxon>
        <taxon>Astyanax</taxon>
    </lineage>
</organism>
<keyword evidence="16" id="KW-1185">Reference proteome</keyword>
<dbReference type="GO" id="GO:1905475">
    <property type="term" value="P:regulation of protein localization to membrane"/>
    <property type="evidence" value="ECO:0007669"/>
    <property type="project" value="TreeGrafter"/>
</dbReference>
<reference evidence="16" key="2">
    <citation type="journal article" date="2014" name="Nat. Commun.">
        <title>The cavefish genome reveals candidate genes for eye loss.</title>
        <authorList>
            <person name="McGaugh S.E."/>
            <person name="Gross J.B."/>
            <person name="Aken B."/>
            <person name="Blin M."/>
            <person name="Borowsky R."/>
            <person name="Chalopin D."/>
            <person name="Hinaux H."/>
            <person name="Jeffery W.R."/>
            <person name="Keene A."/>
            <person name="Ma L."/>
            <person name="Minx P."/>
            <person name="Murphy D."/>
            <person name="O'Quin K.E."/>
            <person name="Retaux S."/>
            <person name="Rohner N."/>
            <person name="Searle S.M."/>
            <person name="Stahl B.A."/>
            <person name="Tabin C."/>
            <person name="Volff J.N."/>
            <person name="Yoshizawa M."/>
            <person name="Warren W.C."/>
        </authorList>
    </citation>
    <scope>NUCLEOTIDE SEQUENCE [LARGE SCALE GENOMIC DNA]</scope>
    <source>
        <strain evidence="16">female</strain>
    </source>
</reference>
<feature type="signal peptide" evidence="14">
    <location>
        <begin position="1"/>
        <end position="28"/>
    </location>
</feature>
<evidence type="ECO:0000313" key="16">
    <source>
        <dbReference type="Proteomes" id="UP000018467"/>
    </source>
</evidence>
<dbReference type="Proteomes" id="UP000018467">
    <property type="component" value="Unassembled WGS sequence"/>
</dbReference>
<evidence type="ECO:0000256" key="12">
    <source>
        <dbReference type="RuleBase" id="RU003519"/>
    </source>
</evidence>
<evidence type="ECO:0000256" key="11">
    <source>
        <dbReference type="RuleBase" id="RU003518"/>
    </source>
</evidence>
<reference evidence="16" key="1">
    <citation type="submission" date="2013-03" db="EMBL/GenBank/DDBJ databases">
        <authorList>
            <person name="Jeffery W."/>
            <person name="Warren W."/>
            <person name="Wilson R.K."/>
        </authorList>
    </citation>
    <scope>NUCLEOTIDE SEQUENCE</scope>
    <source>
        <strain evidence="16">female</strain>
    </source>
</reference>
<evidence type="ECO:0000256" key="10">
    <source>
        <dbReference type="ARBA" id="ARBA00023288"/>
    </source>
</evidence>
<keyword evidence="10 12" id="KW-0449">Lipoprotein</keyword>
<comment type="similarity">
    <text evidence="2 11">Belongs to the glypican family.</text>
</comment>
<feature type="compositionally biased region" description="Acidic residues" evidence="13">
    <location>
        <begin position="523"/>
        <end position="532"/>
    </location>
</feature>
<comment type="function">
    <text evidence="12">Cell surface proteoglycan.</text>
</comment>
<evidence type="ECO:0000256" key="1">
    <source>
        <dbReference type="ARBA" id="ARBA00004609"/>
    </source>
</evidence>
<evidence type="ECO:0000256" key="9">
    <source>
        <dbReference type="ARBA" id="ARBA00023207"/>
    </source>
</evidence>
<evidence type="ECO:0000256" key="13">
    <source>
        <dbReference type="SAM" id="MobiDB-lite"/>
    </source>
</evidence>
<dbReference type="GO" id="GO:0009986">
    <property type="term" value="C:cell surface"/>
    <property type="evidence" value="ECO:0007669"/>
    <property type="project" value="TreeGrafter"/>
</dbReference>
<keyword evidence="7 12" id="KW-0472">Membrane</keyword>
<keyword evidence="9 12" id="KW-0357">Heparan sulfate</keyword>
<dbReference type="AlphaFoldDB" id="A0A3B1JLU6"/>
<protein>
    <submittedName>
        <fullName evidence="15">Glypican-5-like</fullName>
    </submittedName>
</protein>
<evidence type="ECO:0000256" key="5">
    <source>
        <dbReference type="ARBA" id="ARBA00022729"/>
    </source>
</evidence>
<dbReference type="GO" id="GO:0005576">
    <property type="term" value="C:extracellular region"/>
    <property type="evidence" value="ECO:0007669"/>
    <property type="project" value="TreeGrafter"/>
</dbReference>
<feature type="compositionally biased region" description="Polar residues" evidence="13">
    <location>
        <begin position="536"/>
        <end position="551"/>
    </location>
</feature>
<dbReference type="PROSITE" id="PS01207">
    <property type="entry name" value="GLYPICAN"/>
    <property type="match status" value="1"/>
</dbReference>
<keyword evidence="5 14" id="KW-0732">Signal</keyword>
<dbReference type="Ensembl" id="ENSAMXT00000039622.1">
    <property type="protein sequence ID" value="ENSAMXP00000042299.1"/>
    <property type="gene ID" value="ENSAMXG00000039773.1"/>
</dbReference>
<feature type="chain" id="PRO_5017428366" evidence="14">
    <location>
        <begin position="29"/>
        <end position="597"/>
    </location>
</feature>
<reference evidence="15" key="4">
    <citation type="submission" date="2025-09" db="UniProtKB">
        <authorList>
            <consortium name="Ensembl"/>
        </authorList>
    </citation>
    <scope>IDENTIFICATION</scope>
</reference>
<keyword evidence="8" id="KW-0325">Glycoprotein</keyword>
<evidence type="ECO:0000313" key="15">
    <source>
        <dbReference type="Ensembl" id="ENSAMXP00000042299.1"/>
    </source>
</evidence>
<evidence type="ECO:0000256" key="2">
    <source>
        <dbReference type="ARBA" id="ARBA00010260"/>
    </source>
</evidence>
<evidence type="ECO:0000256" key="6">
    <source>
        <dbReference type="ARBA" id="ARBA00022974"/>
    </source>
</evidence>
<evidence type="ECO:0000256" key="4">
    <source>
        <dbReference type="ARBA" id="ARBA00022622"/>
    </source>
</evidence>
<keyword evidence="3" id="KW-1003">Cell membrane</keyword>
<dbReference type="GO" id="GO:0005886">
    <property type="term" value="C:plasma membrane"/>
    <property type="evidence" value="ECO:0007669"/>
    <property type="project" value="UniProtKB-SubCell"/>
</dbReference>
<dbReference type="Pfam" id="PF01153">
    <property type="entry name" value="Glypican"/>
    <property type="match status" value="1"/>
</dbReference>
<accession>A0A3B1JLU6</accession>
<dbReference type="GO" id="GO:0090263">
    <property type="term" value="P:positive regulation of canonical Wnt signaling pathway"/>
    <property type="evidence" value="ECO:0007669"/>
    <property type="project" value="TreeGrafter"/>
</dbReference>
<keyword evidence="4 12" id="KW-0336">GPI-anchor</keyword>
<evidence type="ECO:0000256" key="7">
    <source>
        <dbReference type="ARBA" id="ARBA00023136"/>
    </source>
</evidence>
<dbReference type="STRING" id="7994.ENSAMXP00000042299"/>
<proteinExistence type="inferred from homology"/>
<keyword evidence="6 12" id="KW-0654">Proteoglycan</keyword>
<evidence type="ECO:0000256" key="8">
    <source>
        <dbReference type="ARBA" id="ARBA00023180"/>
    </source>
</evidence>
<sequence length="597" mass="65576">MSRALLPSLTPCWTALLLALALSVPASGAHSCREVKTAFQLRQIGPLKWVPETPGTDVDLLVCKHDGPSCCTRRMEESYRVAVVKETLQNIRSYSYDLKSLLSAHAAAFHDTYQSLFIFSQDHLSSLFESIYAPLSGDISLHISVLFSDLSLFIRDPSSNVSVEAAVHRFYDNLFPLVYTRLIYPGAAVDGTEGDELSDCLRMTRQDLNPFGRHALAMSEELGESLRDARALSRAFAVGEELMNGTETAPLSRECTRALVRMQYCPHCRGLTLIRPCGAFCLNVMRGCLASLSELDMPWRQYVAILEDLTKAVAGEHSLELALLGIRGRVNEAILNARLHGPSLAATVDKVCGQTETHSVEPTTIKTAPTVPDSPTLSTNQSSPPSSEPLGRLSHLRSSLPLKPAKSQKDRSLKQIAREFMNYIGRYRAFFAALPEMLCEGEVVRDEFSCWSGDGVVESYAGRIVGNGVHAQRQNTEVRVRGAEPTLLEMKYRLENFSQEIQETMPGIGFRETWEDLGSGEDASGECDDEDGCQGSGESTSKISLTDSTVTEVMKSAPHKPPVGRSNKGRSEAPPTRPTFTILTILTLSLGLQWTLN</sequence>
<comment type="subcellular location">
    <subcellularLocation>
        <location evidence="1 12">Cell membrane</location>
        <topology evidence="1 12">Lipid-anchor</topology>
        <topology evidence="1 12">GPI-anchor</topology>
    </subcellularLocation>
</comment>
<dbReference type="PANTHER" id="PTHR10822">
    <property type="entry name" value="GLYPICAN"/>
    <property type="match status" value="1"/>
</dbReference>
<dbReference type="Bgee" id="ENSAMXG00000039773">
    <property type="expression patterns" value="Expressed in muscle tissue and 9 other cell types or tissues"/>
</dbReference>
<dbReference type="InParanoid" id="A0A3B1JLU6"/>
<evidence type="ECO:0000256" key="3">
    <source>
        <dbReference type="ARBA" id="ARBA00022475"/>
    </source>
</evidence>
<feature type="region of interest" description="Disordered" evidence="13">
    <location>
        <begin position="358"/>
        <end position="410"/>
    </location>
</feature>
<name>A0A3B1JLU6_ASTMX</name>
<dbReference type="GO" id="GO:0016477">
    <property type="term" value="P:cell migration"/>
    <property type="evidence" value="ECO:0007669"/>
    <property type="project" value="TreeGrafter"/>
</dbReference>
<dbReference type="InterPro" id="IPR001863">
    <property type="entry name" value="Glypican"/>
</dbReference>
<dbReference type="GeneTree" id="ENSGT01050000244955"/>
<dbReference type="GO" id="GO:0098552">
    <property type="term" value="C:side of membrane"/>
    <property type="evidence" value="ECO:0007669"/>
    <property type="project" value="UniProtKB-KW"/>
</dbReference>
<reference evidence="15" key="3">
    <citation type="submission" date="2025-08" db="UniProtKB">
        <authorList>
            <consortium name="Ensembl"/>
        </authorList>
    </citation>
    <scope>IDENTIFICATION</scope>
</reference>
<feature type="compositionally biased region" description="Polar residues" evidence="13">
    <location>
        <begin position="358"/>
        <end position="385"/>
    </location>
</feature>
<dbReference type="PANTHER" id="PTHR10822:SF19">
    <property type="entry name" value="GLYPICAN-5"/>
    <property type="match status" value="1"/>
</dbReference>